<organism evidence="2 3">
    <name type="scientific">Hyaloscypha variabilis (strain UAMH 11265 / GT02V1 / F)</name>
    <name type="common">Meliniomyces variabilis</name>
    <dbReference type="NCBI Taxonomy" id="1149755"/>
    <lineage>
        <taxon>Eukaryota</taxon>
        <taxon>Fungi</taxon>
        <taxon>Dikarya</taxon>
        <taxon>Ascomycota</taxon>
        <taxon>Pezizomycotina</taxon>
        <taxon>Leotiomycetes</taxon>
        <taxon>Helotiales</taxon>
        <taxon>Hyaloscyphaceae</taxon>
        <taxon>Hyaloscypha</taxon>
        <taxon>Hyaloscypha variabilis</taxon>
    </lineage>
</organism>
<name>A0A2J6RPD3_HYAVF</name>
<accession>A0A2J6RPD3</accession>
<dbReference type="EMBL" id="KZ613945">
    <property type="protein sequence ID" value="PMD40371.1"/>
    <property type="molecule type" value="Genomic_DNA"/>
</dbReference>
<feature type="chain" id="PRO_5014395236" evidence="1">
    <location>
        <begin position="20"/>
        <end position="134"/>
    </location>
</feature>
<reference evidence="2 3" key="1">
    <citation type="submission" date="2016-04" db="EMBL/GenBank/DDBJ databases">
        <title>A degradative enzymes factory behind the ericoid mycorrhizal symbiosis.</title>
        <authorList>
            <consortium name="DOE Joint Genome Institute"/>
            <person name="Martino E."/>
            <person name="Morin E."/>
            <person name="Grelet G."/>
            <person name="Kuo A."/>
            <person name="Kohler A."/>
            <person name="Daghino S."/>
            <person name="Barry K."/>
            <person name="Choi C."/>
            <person name="Cichocki N."/>
            <person name="Clum A."/>
            <person name="Copeland A."/>
            <person name="Hainaut M."/>
            <person name="Haridas S."/>
            <person name="Labutti K."/>
            <person name="Lindquist E."/>
            <person name="Lipzen A."/>
            <person name="Khouja H.-R."/>
            <person name="Murat C."/>
            <person name="Ohm R."/>
            <person name="Olson A."/>
            <person name="Spatafora J."/>
            <person name="Veneault-Fourrey C."/>
            <person name="Henrissat B."/>
            <person name="Grigoriev I."/>
            <person name="Martin F."/>
            <person name="Perotto S."/>
        </authorList>
    </citation>
    <scope>NUCLEOTIDE SEQUENCE [LARGE SCALE GENOMIC DNA]</scope>
    <source>
        <strain evidence="2 3">F</strain>
    </source>
</reference>
<keyword evidence="3" id="KW-1185">Reference proteome</keyword>
<evidence type="ECO:0000256" key="1">
    <source>
        <dbReference type="SAM" id="SignalP"/>
    </source>
</evidence>
<gene>
    <name evidence="2" type="ORF">L207DRAFT_582579</name>
</gene>
<keyword evidence="1" id="KW-0732">Signal</keyword>
<proteinExistence type="predicted"/>
<sequence length="134" mass="14990">MSATLALFLLIGEAWDHLAFYLGHCNAADGAAMMASLRFQKRLGLETPTISALMHSRRRHATDLHDYVFGIAGIAKDLPITINYKVPVPILYQQLARNKILHDGNLDILSACYIFDSDMDIMTDHTTLARMTEI</sequence>
<protein>
    <submittedName>
        <fullName evidence="2">Uncharacterized protein</fullName>
    </submittedName>
</protein>
<evidence type="ECO:0000313" key="2">
    <source>
        <dbReference type="EMBL" id="PMD40371.1"/>
    </source>
</evidence>
<feature type="signal peptide" evidence="1">
    <location>
        <begin position="1"/>
        <end position="19"/>
    </location>
</feature>
<dbReference type="Proteomes" id="UP000235786">
    <property type="component" value="Unassembled WGS sequence"/>
</dbReference>
<dbReference type="AlphaFoldDB" id="A0A2J6RPD3"/>
<evidence type="ECO:0000313" key="3">
    <source>
        <dbReference type="Proteomes" id="UP000235786"/>
    </source>
</evidence>